<reference evidence="1 2" key="1">
    <citation type="journal article" date="2024" name="J Genomics">
        <title>Draft genome sequencing and assembly of Favolaschia claudopus CIRM-BRFM 2984 isolated from oak limbs.</title>
        <authorList>
            <person name="Navarro D."/>
            <person name="Drula E."/>
            <person name="Chaduli D."/>
            <person name="Cazenave R."/>
            <person name="Ahrendt S."/>
            <person name="Wang J."/>
            <person name="Lipzen A."/>
            <person name="Daum C."/>
            <person name="Barry K."/>
            <person name="Grigoriev I.V."/>
            <person name="Favel A."/>
            <person name="Rosso M.N."/>
            <person name="Martin F."/>
        </authorList>
    </citation>
    <scope>NUCLEOTIDE SEQUENCE [LARGE SCALE GENOMIC DNA]</scope>
    <source>
        <strain evidence="1 2">CIRM-BRFM 2984</strain>
    </source>
</reference>
<keyword evidence="2" id="KW-1185">Reference proteome</keyword>
<comment type="caution">
    <text evidence="1">The sequence shown here is derived from an EMBL/GenBank/DDBJ whole genome shotgun (WGS) entry which is preliminary data.</text>
</comment>
<evidence type="ECO:0000313" key="1">
    <source>
        <dbReference type="EMBL" id="KAK7028645.1"/>
    </source>
</evidence>
<dbReference type="AlphaFoldDB" id="A0AAW0BRB5"/>
<sequence length="462" mass="52254">MLDTHHGQAREGSIELVIAAKERHAKRHSPDAELHARIAEVQVEIDQHTEALRALEWSKSDIQRHLNDRTDPIALLPSEISSKIFLYCVPPLGTFGTLSQSLLFLRICTLWTEIALSTHRLWSNLYIDIPQEPTAEFIEFLAGWLARGKDYPLSLSFAGPPKNSPHDEPLTDPEILRIVALHAYRMRNLEIQPHCYLSIFAPNGTPFPILVHETLITDQRWGHHVNLTLICDLLDAAPHLKKLVVDPAHFYPLTAAAPAHTHHPALTHCQLDNLERPTVHLLPLLTLPALTHLSVSLYRERNQDPLGGLAEFLHRSSAPLERLSIVQRGNGNWRRDAIERLFATTPHLIALHATLLPAVRDLTMAILMHPHFLPSLAELTITLSHPWPDRTWYTTLAEFLGVRSGGLKSFVLDFKPVRDPYLPQINPEPPFDGDKEVFRRLMKQGMQLNLGRIAAFVEEPEA</sequence>
<proteinExistence type="predicted"/>
<accession>A0AAW0BRB5</accession>
<dbReference type="EMBL" id="JAWWNJ010000028">
    <property type="protein sequence ID" value="KAK7028645.1"/>
    <property type="molecule type" value="Genomic_DNA"/>
</dbReference>
<name>A0AAW0BRB5_9AGAR</name>
<gene>
    <name evidence="1" type="ORF">R3P38DRAFT_3354399</name>
</gene>
<organism evidence="1 2">
    <name type="scientific">Favolaschia claudopus</name>
    <dbReference type="NCBI Taxonomy" id="2862362"/>
    <lineage>
        <taxon>Eukaryota</taxon>
        <taxon>Fungi</taxon>
        <taxon>Dikarya</taxon>
        <taxon>Basidiomycota</taxon>
        <taxon>Agaricomycotina</taxon>
        <taxon>Agaricomycetes</taxon>
        <taxon>Agaricomycetidae</taxon>
        <taxon>Agaricales</taxon>
        <taxon>Marasmiineae</taxon>
        <taxon>Mycenaceae</taxon>
        <taxon>Favolaschia</taxon>
    </lineage>
</organism>
<evidence type="ECO:0008006" key="3">
    <source>
        <dbReference type="Google" id="ProtNLM"/>
    </source>
</evidence>
<protein>
    <recommendedName>
        <fullName evidence="3">F-box domain-containing protein</fullName>
    </recommendedName>
</protein>
<dbReference type="Proteomes" id="UP001362999">
    <property type="component" value="Unassembled WGS sequence"/>
</dbReference>
<evidence type="ECO:0000313" key="2">
    <source>
        <dbReference type="Proteomes" id="UP001362999"/>
    </source>
</evidence>